<feature type="signal peptide" evidence="6">
    <location>
        <begin position="1"/>
        <end position="25"/>
    </location>
</feature>
<keyword evidence="2 6" id="KW-0732">Signal</keyword>
<dbReference type="EMBL" id="WHOC01000107">
    <property type="protein sequence ID" value="NOU88312.1"/>
    <property type="molecule type" value="Genomic_DNA"/>
</dbReference>
<protein>
    <submittedName>
        <fullName evidence="7">Extracellular solute-binding protein</fullName>
    </submittedName>
</protein>
<keyword evidence="3" id="KW-0472">Membrane</keyword>
<dbReference type="PANTHER" id="PTHR43649:SF33">
    <property type="entry name" value="POLYGALACTURONAN_RHAMNOGALACTURONAN-BINDING PROTEIN YTCQ"/>
    <property type="match status" value="1"/>
</dbReference>
<evidence type="ECO:0000256" key="4">
    <source>
        <dbReference type="ARBA" id="ARBA00023139"/>
    </source>
</evidence>
<proteinExistence type="predicted"/>
<dbReference type="Proteomes" id="UP000658690">
    <property type="component" value="Unassembled WGS sequence"/>
</dbReference>
<comment type="caution">
    <text evidence="7">The sequence shown here is derived from an EMBL/GenBank/DDBJ whole genome shotgun (WGS) entry which is preliminary data.</text>
</comment>
<dbReference type="SUPFAM" id="SSF53850">
    <property type="entry name" value="Periplasmic binding protein-like II"/>
    <property type="match status" value="1"/>
</dbReference>
<evidence type="ECO:0000313" key="8">
    <source>
        <dbReference type="Proteomes" id="UP000658690"/>
    </source>
</evidence>
<evidence type="ECO:0000256" key="5">
    <source>
        <dbReference type="ARBA" id="ARBA00023288"/>
    </source>
</evidence>
<keyword evidence="4" id="KW-0564">Palmitate</keyword>
<evidence type="ECO:0000256" key="6">
    <source>
        <dbReference type="SAM" id="SignalP"/>
    </source>
</evidence>
<gene>
    <name evidence="7" type="ORF">GC102_21480</name>
</gene>
<dbReference type="RefSeq" id="WP_171691333.1">
    <property type="nucleotide sequence ID" value="NZ_WHOC01000107.1"/>
</dbReference>
<dbReference type="PANTHER" id="PTHR43649">
    <property type="entry name" value="ARABINOSE-BINDING PROTEIN-RELATED"/>
    <property type="match status" value="1"/>
</dbReference>
<keyword evidence="1" id="KW-1003">Cell membrane</keyword>
<evidence type="ECO:0000256" key="2">
    <source>
        <dbReference type="ARBA" id="ARBA00022729"/>
    </source>
</evidence>
<dbReference type="InterPro" id="IPR050490">
    <property type="entry name" value="Bact_solute-bd_prot1"/>
</dbReference>
<sequence>MKRLSKSVVAIALSLSVLLAGCTRASTLSSNPSTSPAEKPIEISWLSFDFPEEDGSFVQQWMEKKFNVKLKNIRIDRTNWKDQLNLRLAANELPDVWLLWGLADVRAYSQQGLLAELPIDEIKKNMPTLADFIDKNQPEAWNDGIITGKSYGIPITNLEGVIPINPFYNQDWLKAVGYNEPPKTLKEFEDVIYKFRNNDPDGNGKKDTYGLTALGKTNTNESLQYVFGAFQTNPSYWMKDKEGKLTYGMITEPSREAFRYLSKWFKDGVLDPEFLTSDGKKEEFVNKRVGVSNDNWSSFRPNGRIGQTAAKNGVKIAVGKALDGPYGPGKLSAWGLTGNYMGMSVDAGKDPKKKAKIYEILNSFYSDKESFMASQYGEEGVHYTLQNGMPVPKEEYKDTKKKISAGFGSYYGLLSKKAKAFEMYSFPAEDLSLRDQATKGVELLYNIKFNVNAIQKYSDLPNLEKEYFIKFITGEIDLDKGFDKFVESWKKAGGEEITNEMNATYKAQSGKK</sequence>
<accession>A0ABX1Z4W5</accession>
<dbReference type="Gene3D" id="3.40.190.10">
    <property type="entry name" value="Periplasmic binding protein-like II"/>
    <property type="match status" value="2"/>
</dbReference>
<evidence type="ECO:0000256" key="1">
    <source>
        <dbReference type="ARBA" id="ARBA00022475"/>
    </source>
</evidence>
<reference evidence="7 8" key="1">
    <citation type="submission" date="2019-10" db="EMBL/GenBank/DDBJ databases">
        <title>Description of Paenibacillus choica sp. nov.</title>
        <authorList>
            <person name="Carlier A."/>
            <person name="Qi S."/>
        </authorList>
    </citation>
    <scope>NUCLEOTIDE SEQUENCE [LARGE SCALE GENOMIC DNA]</scope>
    <source>
        <strain evidence="7 8">LMG 31460</strain>
    </source>
</reference>
<keyword evidence="8" id="KW-1185">Reference proteome</keyword>
<keyword evidence="5" id="KW-0449">Lipoprotein</keyword>
<dbReference type="InterPro" id="IPR006059">
    <property type="entry name" value="SBP"/>
</dbReference>
<name>A0ABX1Z4W5_9BACL</name>
<evidence type="ECO:0000256" key="3">
    <source>
        <dbReference type="ARBA" id="ARBA00023136"/>
    </source>
</evidence>
<dbReference type="Pfam" id="PF13416">
    <property type="entry name" value="SBP_bac_8"/>
    <property type="match status" value="1"/>
</dbReference>
<feature type="chain" id="PRO_5045893239" evidence="6">
    <location>
        <begin position="26"/>
        <end position="512"/>
    </location>
</feature>
<evidence type="ECO:0000313" key="7">
    <source>
        <dbReference type="EMBL" id="NOU88312.1"/>
    </source>
</evidence>
<dbReference type="PROSITE" id="PS51257">
    <property type="entry name" value="PROKAR_LIPOPROTEIN"/>
    <property type="match status" value="1"/>
</dbReference>
<organism evidence="7 8">
    <name type="scientific">Paenibacillus germinis</name>
    <dbReference type="NCBI Taxonomy" id="2654979"/>
    <lineage>
        <taxon>Bacteria</taxon>
        <taxon>Bacillati</taxon>
        <taxon>Bacillota</taxon>
        <taxon>Bacilli</taxon>
        <taxon>Bacillales</taxon>
        <taxon>Paenibacillaceae</taxon>
        <taxon>Paenibacillus</taxon>
    </lineage>
</organism>